<gene>
    <name evidence="2" type="primary">nosD</name>
    <name evidence="2" type="ORF">E6O51_12350</name>
</gene>
<dbReference type="Proteomes" id="UP000307956">
    <property type="component" value="Unassembled WGS sequence"/>
</dbReference>
<protein>
    <submittedName>
        <fullName evidence="2">Nitrous oxide reductase family maturation protein NosD</fullName>
    </submittedName>
</protein>
<feature type="domain" description="Periplasmic copper-binding protein NosD beta helix" evidence="1">
    <location>
        <begin position="138"/>
        <end position="329"/>
    </location>
</feature>
<reference evidence="2 3" key="1">
    <citation type="submission" date="2019-04" db="EMBL/GenBank/DDBJ databases">
        <title>Azoarcus rhizosphaerae sp. nov. isolated from rhizosphere of Ficus religiosa.</title>
        <authorList>
            <person name="Lin S.-Y."/>
            <person name="Hameed A."/>
            <person name="Hsu Y.-H."/>
            <person name="Young C.-C."/>
        </authorList>
    </citation>
    <scope>NUCLEOTIDE SEQUENCE [LARGE SCALE GENOMIC DNA]</scope>
    <source>
        <strain evidence="2 3">CC-YHH848</strain>
    </source>
</reference>
<evidence type="ECO:0000313" key="3">
    <source>
        <dbReference type="Proteomes" id="UP000307956"/>
    </source>
</evidence>
<dbReference type="InterPro" id="IPR007742">
    <property type="entry name" value="NosD_dom"/>
</dbReference>
<dbReference type="InterPro" id="IPR026464">
    <property type="entry name" value="NosD_copper_fam"/>
</dbReference>
<proteinExistence type="predicted"/>
<dbReference type="SMART" id="SM00710">
    <property type="entry name" value="PbH1"/>
    <property type="match status" value="7"/>
</dbReference>
<dbReference type="Gene3D" id="2.160.20.10">
    <property type="entry name" value="Single-stranded right-handed beta-helix, Pectin lyase-like"/>
    <property type="match status" value="1"/>
</dbReference>
<dbReference type="EMBL" id="SSOD01000008">
    <property type="protein sequence ID" value="THF61048.1"/>
    <property type="molecule type" value="Genomic_DNA"/>
</dbReference>
<keyword evidence="3" id="KW-1185">Reference proteome</keyword>
<dbReference type="OrthoDB" id="9767990at2"/>
<evidence type="ECO:0000259" key="1">
    <source>
        <dbReference type="Pfam" id="PF05048"/>
    </source>
</evidence>
<dbReference type="InterPro" id="IPR012334">
    <property type="entry name" value="Pectin_lyas_fold"/>
</dbReference>
<dbReference type="InterPro" id="IPR011050">
    <property type="entry name" value="Pectin_lyase_fold/virulence"/>
</dbReference>
<organism evidence="2 3">
    <name type="scientific">Pseudothauera rhizosphaerae</name>
    <dbReference type="NCBI Taxonomy" id="2565932"/>
    <lineage>
        <taxon>Bacteria</taxon>
        <taxon>Pseudomonadati</taxon>
        <taxon>Pseudomonadota</taxon>
        <taxon>Betaproteobacteria</taxon>
        <taxon>Rhodocyclales</taxon>
        <taxon>Zoogloeaceae</taxon>
        <taxon>Pseudothauera</taxon>
    </lineage>
</organism>
<accession>A0A4S4ANB3</accession>
<sequence>MLIERDPRVHGLKPFQDLVDAAAPGSVLRPPPGTYAGPVVIGKPLVIDGGGAVTIDAGDRGTVMSLNADDSVVRGLRLTGSGASHDTDDSCLDVRGHRNVVEDLEIDNCLFGIDLKQVNNSVVRRNRIRSKDLDLGVRGDGLRLWYSHDNLIEANEIVDSRDMVAWYSHRNVFRANVGRRSRYSIHFMFADDNLVEGNSFYDNAVGVYFMYTKGGAARRNLISHATGATGMGIGFKEASGTLIEDNEIIYCGIGVGSDLSPFEPDTTIELRGNRFAYNGLAIQFNSETGGNNVRDNVFEGNLTQVSYGGRSDNPEKNFWEGNYWDDYQGFDRDQDGYGDQEHEVLAYADRIWMEFPTARFFRSSPVLELLDFLERLAPFSFPDLILRDEKPRFAKPRRVAP</sequence>
<dbReference type="NCBIfam" id="TIGR04247">
    <property type="entry name" value="NosD_copper_fam"/>
    <property type="match status" value="1"/>
</dbReference>
<evidence type="ECO:0000313" key="2">
    <source>
        <dbReference type="EMBL" id="THF61048.1"/>
    </source>
</evidence>
<name>A0A4S4ANB3_9RHOO</name>
<dbReference type="InterPro" id="IPR006626">
    <property type="entry name" value="PbH1"/>
</dbReference>
<dbReference type="SUPFAM" id="SSF51126">
    <property type="entry name" value="Pectin lyase-like"/>
    <property type="match status" value="1"/>
</dbReference>
<dbReference type="AlphaFoldDB" id="A0A4S4ANB3"/>
<comment type="caution">
    <text evidence="2">The sequence shown here is derived from an EMBL/GenBank/DDBJ whole genome shotgun (WGS) entry which is preliminary data.</text>
</comment>
<dbReference type="Pfam" id="PF05048">
    <property type="entry name" value="NosD"/>
    <property type="match status" value="1"/>
</dbReference>